<evidence type="ECO:0000256" key="1">
    <source>
        <dbReference type="ARBA" id="ARBA00022801"/>
    </source>
</evidence>
<sequence>MALDKKEIIELLKNKGLQFSPMIDGWQLQPNGIDLRAGYNFYIPKAWEYTEKGRIAANVDYMDYENHPEAFQMLKLKPGQYFEILPQEFILISTLEKITFNENNLLAIIYARTSMMRRGLLIGDGVVDIKYSGSLIIPIINNTSNQVIRIYPGERMCQLIFHRTGSGLDDEEAIAHGLNKAKYQDSTAQNVEFRHDKRDEIDLIKKGQLDKLKASFKVEDL</sequence>
<dbReference type="GO" id="GO:0006229">
    <property type="term" value="P:dUTP biosynthetic process"/>
    <property type="evidence" value="ECO:0007669"/>
    <property type="project" value="InterPro"/>
</dbReference>
<keyword evidence="1" id="KW-0378">Hydrolase</keyword>
<proteinExistence type="predicted"/>
<protein>
    <submittedName>
        <fullName evidence="3">Uncharacterized protein</fullName>
    </submittedName>
</protein>
<dbReference type="EMBL" id="QZJW01000019">
    <property type="protein sequence ID" value="RJO61451.1"/>
    <property type="molecule type" value="Genomic_DNA"/>
</dbReference>
<dbReference type="InterPro" id="IPR011962">
    <property type="entry name" value="dCTP_deaminase"/>
</dbReference>
<dbReference type="InterPro" id="IPR033704">
    <property type="entry name" value="dUTPase_trimeric"/>
</dbReference>
<dbReference type="GO" id="GO:0008829">
    <property type="term" value="F:dCTP deaminase activity"/>
    <property type="evidence" value="ECO:0007669"/>
    <property type="project" value="InterPro"/>
</dbReference>
<dbReference type="Gene3D" id="2.70.40.10">
    <property type="match status" value="1"/>
</dbReference>
<dbReference type="SUPFAM" id="SSF51283">
    <property type="entry name" value="dUTPase-like"/>
    <property type="match status" value="1"/>
</dbReference>
<evidence type="ECO:0000313" key="4">
    <source>
        <dbReference type="Proteomes" id="UP000285655"/>
    </source>
</evidence>
<dbReference type="Proteomes" id="UP000285655">
    <property type="component" value="Unassembled WGS sequence"/>
</dbReference>
<reference evidence="3 4" key="1">
    <citation type="journal article" date="2017" name="ISME J.">
        <title>Energy and carbon metabolisms in a deep terrestrial subsurface fluid microbial community.</title>
        <authorList>
            <person name="Momper L."/>
            <person name="Jungbluth S.P."/>
            <person name="Lee M.D."/>
            <person name="Amend J.P."/>
        </authorList>
    </citation>
    <scope>NUCLEOTIDE SEQUENCE [LARGE SCALE GENOMIC DNA]</scope>
    <source>
        <strain evidence="3">SURF_29</strain>
    </source>
</reference>
<accession>A0A419DE82</accession>
<evidence type="ECO:0000256" key="2">
    <source>
        <dbReference type="ARBA" id="ARBA00023080"/>
    </source>
</evidence>
<keyword evidence="2" id="KW-0546">Nucleotide metabolism</keyword>
<dbReference type="InterPro" id="IPR036157">
    <property type="entry name" value="dUTPase-like_sf"/>
</dbReference>
<organism evidence="3 4">
    <name type="scientific">candidate division WS5 bacterium</name>
    <dbReference type="NCBI Taxonomy" id="2093353"/>
    <lineage>
        <taxon>Bacteria</taxon>
        <taxon>candidate division WS5</taxon>
    </lineage>
</organism>
<gene>
    <name evidence="3" type="ORF">C4544_02975</name>
</gene>
<comment type="caution">
    <text evidence="3">The sequence shown here is derived from an EMBL/GenBank/DDBJ whole genome shotgun (WGS) entry which is preliminary data.</text>
</comment>
<name>A0A419DE82_9BACT</name>
<evidence type="ECO:0000313" key="3">
    <source>
        <dbReference type="EMBL" id="RJO61451.1"/>
    </source>
</evidence>
<dbReference type="PANTHER" id="PTHR42680">
    <property type="entry name" value="DCTP DEAMINASE"/>
    <property type="match status" value="1"/>
</dbReference>
<dbReference type="Pfam" id="PF22769">
    <property type="entry name" value="DCD"/>
    <property type="match status" value="1"/>
</dbReference>
<dbReference type="CDD" id="cd07557">
    <property type="entry name" value="trimeric_dUTPase"/>
    <property type="match status" value="1"/>
</dbReference>
<dbReference type="PANTHER" id="PTHR42680:SF3">
    <property type="entry name" value="DCTP DEAMINASE"/>
    <property type="match status" value="1"/>
</dbReference>
<dbReference type="AlphaFoldDB" id="A0A419DE82"/>